<dbReference type="RefSeq" id="WP_388039398.1">
    <property type="nucleotide sequence ID" value="NZ_JBHUEK010000025.1"/>
</dbReference>
<organism evidence="2 3">
    <name type="scientific">Fredinandcohnia salidurans</name>
    <dbReference type="NCBI Taxonomy" id="2595041"/>
    <lineage>
        <taxon>Bacteria</taxon>
        <taxon>Bacillati</taxon>
        <taxon>Bacillota</taxon>
        <taxon>Bacilli</taxon>
        <taxon>Bacillales</taxon>
        <taxon>Bacillaceae</taxon>
        <taxon>Fredinandcohnia</taxon>
    </lineage>
</organism>
<feature type="transmembrane region" description="Helical" evidence="1">
    <location>
        <begin position="84"/>
        <end position="104"/>
    </location>
</feature>
<feature type="transmembrane region" description="Helical" evidence="1">
    <location>
        <begin position="7"/>
        <end position="32"/>
    </location>
</feature>
<gene>
    <name evidence="2" type="ORF">ACFSFW_14885</name>
</gene>
<proteinExistence type="predicted"/>
<comment type="caution">
    <text evidence="2">The sequence shown here is derived from an EMBL/GenBank/DDBJ whole genome shotgun (WGS) entry which is preliminary data.</text>
</comment>
<keyword evidence="1" id="KW-1133">Transmembrane helix</keyword>
<protein>
    <submittedName>
        <fullName evidence="2">Uncharacterized protein</fullName>
    </submittedName>
</protein>
<sequence length="113" mass="13034">MDNAKEIIDLVTLFFGAWLSLQVGISFLTIFLGNVLVEHVETGVFRNTKNPFLKLFTFIVLFLMGLGPFIYTKLNRFSWIVRRLLMLVITLVMGIVFMLIYYIIKAALHAVFL</sequence>
<keyword evidence="3" id="KW-1185">Reference proteome</keyword>
<dbReference type="Proteomes" id="UP001597227">
    <property type="component" value="Unassembled WGS sequence"/>
</dbReference>
<keyword evidence="1" id="KW-0472">Membrane</keyword>
<reference evidence="3" key="1">
    <citation type="journal article" date="2019" name="Int. J. Syst. Evol. Microbiol.">
        <title>The Global Catalogue of Microorganisms (GCM) 10K type strain sequencing project: providing services to taxonomists for standard genome sequencing and annotation.</title>
        <authorList>
            <consortium name="The Broad Institute Genomics Platform"/>
            <consortium name="The Broad Institute Genome Sequencing Center for Infectious Disease"/>
            <person name="Wu L."/>
            <person name="Ma J."/>
        </authorList>
    </citation>
    <scope>NUCLEOTIDE SEQUENCE [LARGE SCALE GENOMIC DNA]</scope>
    <source>
        <strain evidence="3">CCUG 15531</strain>
    </source>
</reference>
<keyword evidence="1" id="KW-0812">Transmembrane</keyword>
<accession>A0ABW4MQY5</accession>
<dbReference type="EMBL" id="JBHUEK010000025">
    <property type="protein sequence ID" value="MFD1779948.1"/>
    <property type="molecule type" value="Genomic_DNA"/>
</dbReference>
<evidence type="ECO:0000256" key="1">
    <source>
        <dbReference type="SAM" id="Phobius"/>
    </source>
</evidence>
<evidence type="ECO:0000313" key="3">
    <source>
        <dbReference type="Proteomes" id="UP001597227"/>
    </source>
</evidence>
<name>A0ABW4MQY5_9BACI</name>
<evidence type="ECO:0000313" key="2">
    <source>
        <dbReference type="EMBL" id="MFD1779948.1"/>
    </source>
</evidence>
<feature type="transmembrane region" description="Helical" evidence="1">
    <location>
        <begin position="52"/>
        <end position="72"/>
    </location>
</feature>